<feature type="compositionally biased region" description="Basic and acidic residues" evidence="1">
    <location>
        <begin position="54"/>
        <end position="64"/>
    </location>
</feature>
<dbReference type="Proteomes" id="UP000799424">
    <property type="component" value="Unassembled WGS sequence"/>
</dbReference>
<protein>
    <submittedName>
        <fullName evidence="2">Uncharacterized protein</fullName>
    </submittedName>
</protein>
<evidence type="ECO:0000256" key="1">
    <source>
        <dbReference type="SAM" id="MobiDB-lite"/>
    </source>
</evidence>
<evidence type="ECO:0000313" key="3">
    <source>
        <dbReference type="Proteomes" id="UP000799424"/>
    </source>
</evidence>
<feature type="region of interest" description="Disordered" evidence="1">
    <location>
        <begin position="36"/>
        <end position="64"/>
    </location>
</feature>
<evidence type="ECO:0000313" key="2">
    <source>
        <dbReference type="EMBL" id="KAF2829492.1"/>
    </source>
</evidence>
<gene>
    <name evidence="2" type="ORF">CC86DRAFT_465094</name>
</gene>
<proteinExistence type="predicted"/>
<name>A0A6A7A883_9PLEO</name>
<keyword evidence="3" id="KW-1185">Reference proteome</keyword>
<organism evidence="2 3">
    <name type="scientific">Ophiobolus disseminans</name>
    <dbReference type="NCBI Taxonomy" id="1469910"/>
    <lineage>
        <taxon>Eukaryota</taxon>
        <taxon>Fungi</taxon>
        <taxon>Dikarya</taxon>
        <taxon>Ascomycota</taxon>
        <taxon>Pezizomycotina</taxon>
        <taxon>Dothideomycetes</taxon>
        <taxon>Pleosporomycetidae</taxon>
        <taxon>Pleosporales</taxon>
        <taxon>Pleosporineae</taxon>
        <taxon>Phaeosphaeriaceae</taxon>
        <taxon>Ophiobolus</taxon>
    </lineage>
</organism>
<dbReference type="AlphaFoldDB" id="A0A6A7A883"/>
<dbReference type="EMBL" id="MU006221">
    <property type="protein sequence ID" value="KAF2829492.1"/>
    <property type="molecule type" value="Genomic_DNA"/>
</dbReference>
<reference evidence="2" key="1">
    <citation type="journal article" date="2020" name="Stud. Mycol.">
        <title>101 Dothideomycetes genomes: a test case for predicting lifestyles and emergence of pathogens.</title>
        <authorList>
            <person name="Haridas S."/>
            <person name="Albert R."/>
            <person name="Binder M."/>
            <person name="Bloem J."/>
            <person name="Labutti K."/>
            <person name="Salamov A."/>
            <person name="Andreopoulos B."/>
            <person name="Baker S."/>
            <person name="Barry K."/>
            <person name="Bills G."/>
            <person name="Bluhm B."/>
            <person name="Cannon C."/>
            <person name="Castanera R."/>
            <person name="Culley D."/>
            <person name="Daum C."/>
            <person name="Ezra D."/>
            <person name="Gonzalez J."/>
            <person name="Henrissat B."/>
            <person name="Kuo A."/>
            <person name="Liang C."/>
            <person name="Lipzen A."/>
            <person name="Lutzoni F."/>
            <person name="Magnuson J."/>
            <person name="Mondo S."/>
            <person name="Nolan M."/>
            <person name="Ohm R."/>
            <person name="Pangilinan J."/>
            <person name="Park H.-J."/>
            <person name="Ramirez L."/>
            <person name="Alfaro M."/>
            <person name="Sun H."/>
            <person name="Tritt A."/>
            <person name="Yoshinaga Y."/>
            <person name="Zwiers L.-H."/>
            <person name="Turgeon B."/>
            <person name="Goodwin S."/>
            <person name="Spatafora J."/>
            <person name="Crous P."/>
            <person name="Grigoriev I."/>
        </authorList>
    </citation>
    <scope>NUCLEOTIDE SEQUENCE</scope>
    <source>
        <strain evidence="2">CBS 113818</strain>
    </source>
</reference>
<accession>A0A6A7A883</accession>
<sequence>MAEDEGTLSQRASTIYVTDDTLLETLTEDQAPYDHSTNIILIPPPPPPVKPKKGKDPEFGWEPTYRRSDDADLHLCRYLSRSARMQGRPRSPDLEFLDDYDEEGDVEKIDVSQGFLKYLRPGDVDLSFLDSF</sequence>